<feature type="compositionally biased region" description="Basic and acidic residues" evidence="1">
    <location>
        <begin position="69"/>
        <end position="85"/>
    </location>
</feature>
<dbReference type="AlphaFoldDB" id="A0A2T4C665"/>
<feature type="compositionally biased region" description="Basic residues" evidence="1">
    <location>
        <begin position="86"/>
        <end position="95"/>
    </location>
</feature>
<reference evidence="2 3" key="1">
    <citation type="submission" date="2016-07" db="EMBL/GenBank/DDBJ databases">
        <title>Multiple horizontal gene transfer events from other fungi enriched the ability of initially mycotrophic Trichoderma (Ascomycota) to feed on dead plant biomass.</title>
        <authorList>
            <consortium name="DOE Joint Genome Institute"/>
            <person name="Aerts A."/>
            <person name="Atanasova L."/>
            <person name="Chenthamara K."/>
            <person name="Zhang J."/>
            <person name="Grujic M."/>
            <person name="Henrissat B."/>
            <person name="Kuo A."/>
            <person name="Salamov A."/>
            <person name="Lipzen A."/>
            <person name="Labutti K."/>
            <person name="Barry K."/>
            <person name="Miao Y."/>
            <person name="Rahimi M.J."/>
            <person name="Shen Q."/>
            <person name="Grigoriev I.V."/>
            <person name="Kubicek C.P."/>
            <person name="Druzhinina I.S."/>
        </authorList>
    </citation>
    <scope>NUCLEOTIDE SEQUENCE [LARGE SCALE GENOMIC DNA]</scope>
    <source>
        <strain evidence="2 3">ATCC 18648</strain>
    </source>
</reference>
<evidence type="ECO:0000256" key="1">
    <source>
        <dbReference type="SAM" id="MobiDB-lite"/>
    </source>
</evidence>
<evidence type="ECO:0000313" key="2">
    <source>
        <dbReference type="EMBL" id="PTB77067.1"/>
    </source>
</evidence>
<dbReference type="Proteomes" id="UP000240760">
    <property type="component" value="Unassembled WGS sequence"/>
</dbReference>
<feature type="compositionally biased region" description="Low complexity" evidence="1">
    <location>
        <begin position="59"/>
        <end position="68"/>
    </location>
</feature>
<protein>
    <submittedName>
        <fullName evidence="2">Uncharacterized protein</fullName>
    </submittedName>
</protein>
<proteinExistence type="predicted"/>
<feature type="region of interest" description="Disordered" evidence="1">
    <location>
        <begin position="59"/>
        <end position="95"/>
    </location>
</feature>
<keyword evidence="3" id="KW-1185">Reference proteome</keyword>
<organism evidence="2 3">
    <name type="scientific">Trichoderma longibrachiatum ATCC 18648</name>
    <dbReference type="NCBI Taxonomy" id="983965"/>
    <lineage>
        <taxon>Eukaryota</taxon>
        <taxon>Fungi</taxon>
        <taxon>Dikarya</taxon>
        <taxon>Ascomycota</taxon>
        <taxon>Pezizomycotina</taxon>
        <taxon>Sordariomycetes</taxon>
        <taxon>Hypocreomycetidae</taxon>
        <taxon>Hypocreales</taxon>
        <taxon>Hypocreaceae</taxon>
        <taxon>Trichoderma</taxon>
    </lineage>
</organism>
<name>A0A2T4C665_TRILO</name>
<gene>
    <name evidence="2" type="ORF">M440DRAFT_1242178</name>
</gene>
<evidence type="ECO:0000313" key="3">
    <source>
        <dbReference type="Proteomes" id="UP000240760"/>
    </source>
</evidence>
<accession>A0A2T4C665</accession>
<dbReference type="EMBL" id="KZ679131">
    <property type="protein sequence ID" value="PTB77067.1"/>
    <property type="molecule type" value="Genomic_DNA"/>
</dbReference>
<sequence length="178" mass="20374">MLCLSSNVPFLQSLSCTVRPTNKVSSISCLTPPQYMDSFYPIPQPLFNIKYITHTPTTTSQLSSSLTRTEPHREPQQRVPYDESRKHQKKAKRRVCHLSRPPVQSPPTLIPIRQLASRKNPTTRLSPDFSSHLRLLLLFFSFPRGLSGCPFPPTHNFLTFRKTNIHHHRSPFLPDSCG</sequence>